<evidence type="ECO:0000313" key="3">
    <source>
        <dbReference type="Proteomes" id="UP000626370"/>
    </source>
</evidence>
<reference evidence="3" key="1">
    <citation type="journal article" date="2019" name="Int. J. Syst. Evol. Microbiol.">
        <title>The Global Catalogue of Microorganisms (GCM) 10K type strain sequencing project: providing services to taxonomists for standard genome sequencing and annotation.</title>
        <authorList>
            <consortium name="The Broad Institute Genomics Platform"/>
            <consortium name="The Broad Institute Genome Sequencing Center for Infectious Disease"/>
            <person name="Wu L."/>
            <person name="Ma J."/>
        </authorList>
    </citation>
    <scope>NUCLEOTIDE SEQUENCE [LARGE SCALE GENOMIC DNA]</scope>
    <source>
        <strain evidence="3">CGMCC 1.15922</strain>
    </source>
</reference>
<name>A0ABQ3IQD1_9GAMM</name>
<accession>A0ABQ3IQD1</accession>
<comment type="caution">
    <text evidence="2">The sequence shown here is derived from an EMBL/GenBank/DDBJ whole genome shotgun (WGS) entry which is preliminary data.</text>
</comment>
<keyword evidence="3" id="KW-1185">Reference proteome</keyword>
<dbReference type="Proteomes" id="UP000626370">
    <property type="component" value="Unassembled WGS sequence"/>
</dbReference>
<dbReference type="Gene3D" id="2.40.10.220">
    <property type="entry name" value="predicted glycosyltransferase like domains"/>
    <property type="match status" value="1"/>
</dbReference>
<dbReference type="InterPro" id="IPR009875">
    <property type="entry name" value="PilZ_domain"/>
</dbReference>
<organism evidence="2 3">
    <name type="scientific">Thalassotalea profundi</name>
    <dbReference type="NCBI Taxonomy" id="2036687"/>
    <lineage>
        <taxon>Bacteria</taxon>
        <taxon>Pseudomonadati</taxon>
        <taxon>Pseudomonadota</taxon>
        <taxon>Gammaproteobacteria</taxon>
        <taxon>Alteromonadales</taxon>
        <taxon>Colwelliaceae</taxon>
        <taxon>Thalassotalea</taxon>
    </lineage>
</organism>
<proteinExistence type="predicted"/>
<evidence type="ECO:0000313" key="2">
    <source>
        <dbReference type="EMBL" id="GHE90706.1"/>
    </source>
</evidence>
<dbReference type="RefSeq" id="WP_189378146.1">
    <property type="nucleotide sequence ID" value="NZ_BNAH01000007.1"/>
</dbReference>
<dbReference type="EMBL" id="BNAH01000007">
    <property type="protein sequence ID" value="GHE90706.1"/>
    <property type="molecule type" value="Genomic_DNA"/>
</dbReference>
<sequence>MEIIQLEFVSERDLYLAYMPFLKNGGLFIRTTEHIELGTEFKLIVILPDSLEESEVEGKVVWVTPIGSQNGTPAGIGISFVKDPDNIRLQIEKSITRLLNSSEPSFTM</sequence>
<evidence type="ECO:0000259" key="1">
    <source>
        <dbReference type="Pfam" id="PF07238"/>
    </source>
</evidence>
<dbReference type="Pfam" id="PF07238">
    <property type="entry name" value="PilZ"/>
    <property type="match status" value="1"/>
</dbReference>
<gene>
    <name evidence="2" type="primary">pilZ</name>
    <name evidence="2" type="ORF">GCM10011501_20140</name>
</gene>
<protein>
    <submittedName>
        <fullName evidence="2">Type IV fimbriae assembly protein</fullName>
    </submittedName>
</protein>
<feature type="domain" description="PilZ" evidence="1">
    <location>
        <begin position="7"/>
        <end position="92"/>
    </location>
</feature>